<evidence type="ECO:0000313" key="4">
    <source>
        <dbReference type="Proteomes" id="UP000053477"/>
    </source>
</evidence>
<gene>
    <name evidence="3" type="ORF">SCHPADRAFT_724738</name>
</gene>
<dbReference type="Proteomes" id="UP000053477">
    <property type="component" value="Unassembled WGS sequence"/>
</dbReference>
<dbReference type="OrthoDB" id="2958007at2759"/>
<feature type="transmembrane region" description="Helical" evidence="1">
    <location>
        <begin position="247"/>
        <end position="268"/>
    </location>
</feature>
<reference evidence="3 4" key="1">
    <citation type="submission" date="2015-04" db="EMBL/GenBank/DDBJ databases">
        <title>Complete genome sequence of Schizopora paradoxa KUC8140, a cosmopolitan wood degrader in East Asia.</title>
        <authorList>
            <consortium name="DOE Joint Genome Institute"/>
            <person name="Min B."/>
            <person name="Park H."/>
            <person name="Jang Y."/>
            <person name="Kim J.-J."/>
            <person name="Kim K.H."/>
            <person name="Pangilinan J."/>
            <person name="Lipzen A."/>
            <person name="Riley R."/>
            <person name="Grigoriev I.V."/>
            <person name="Spatafora J.W."/>
            <person name="Choi I.-G."/>
        </authorList>
    </citation>
    <scope>NUCLEOTIDE SEQUENCE [LARGE SCALE GENOMIC DNA]</scope>
    <source>
        <strain evidence="3 4">KUC8140</strain>
    </source>
</reference>
<protein>
    <recommendedName>
        <fullName evidence="2">DUF6533 domain-containing protein</fullName>
    </recommendedName>
</protein>
<feature type="transmembrane region" description="Helical" evidence="1">
    <location>
        <begin position="217"/>
        <end position="235"/>
    </location>
</feature>
<dbReference type="AlphaFoldDB" id="A0A0H2R1B4"/>
<accession>A0A0H2R1B4</accession>
<dbReference type="EMBL" id="KQ086300">
    <property type="protein sequence ID" value="KLO05494.1"/>
    <property type="molecule type" value="Genomic_DNA"/>
</dbReference>
<feature type="transmembrane region" description="Helical" evidence="1">
    <location>
        <begin position="55"/>
        <end position="77"/>
    </location>
</feature>
<dbReference type="Pfam" id="PF20151">
    <property type="entry name" value="DUF6533"/>
    <property type="match status" value="1"/>
</dbReference>
<evidence type="ECO:0000259" key="2">
    <source>
        <dbReference type="Pfam" id="PF20151"/>
    </source>
</evidence>
<keyword evidence="1" id="KW-0812">Transmembrane</keyword>
<feature type="domain" description="DUF6533" evidence="2">
    <location>
        <begin position="21"/>
        <end position="65"/>
    </location>
</feature>
<dbReference type="InterPro" id="IPR045340">
    <property type="entry name" value="DUF6533"/>
</dbReference>
<feature type="transmembrane region" description="Helical" evidence="1">
    <location>
        <begin position="89"/>
        <end position="109"/>
    </location>
</feature>
<keyword evidence="1" id="KW-1133">Transmembrane helix</keyword>
<organism evidence="3 4">
    <name type="scientific">Schizopora paradoxa</name>
    <dbReference type="NCBI Taxonomy" id="27342"/>
    <lineage>
        <taxon>Eukaryota</taxon>
        <taxon>Fungi</taxon>
        <taxon>Dikarya</taxon>
        <taxon>Basidiomycota</taxon>
        <taxon>Agaricomycotina</taxon>
        <taxon>Agaricomycetes</taxon>
        <taxon>Hymenochaetales</taxon>
        <taxon>Schizoporaceae</taxon>
        <taxon>Schizopora</taxon>
    </lineage>
</organism>
<dbReference type="InParanoid" id="A0A0H2R1B4"/>
<feature type="transmembrane region" description="Helical" evidence="1">
    <location>
        <begin position="173"/>
        <end position="196"/>
    </location>
</feature>
<evidence type="ECO:0000313" key="3">
    <source>
        <dbReference type="EMBL" id="KLO05494.1"/>
    </source>
</evidence>
<evidence type="ECO:0000256" key="1">
    <source>
        <dbReference type="SAM" id="Phobius"/>
    </source>
</evidence>
<keyword evidence="4" id="KW-1185">Reference proteome</keyword>
<sequence>MSALPVNFLEQDARFLQIFHYTLVASVALLVYDYLLTLREEVRFMWLRRMTFGKILFFLNRYLPFAAGFISIYSYTLTLQTGFTTCRNYYIAASVLTYFSFVVCLAILFTRTYAVWGSSRVIQNTLIVIFVCFVGTTSYGFSLHVRGATPVQLSDLPFTTFRRGCVMYFANDIILIDCVVLAVMETFVLLVSKSFINRSYGDSQSNVRLLDVMVRDGVGYFVCNIAITTANVVLLRRSSSFLRNFMLITQGILENILCTRLLLHVFVVHDAQMRRMLSTEGTLVELRALPKCPPHSSSM</sequence>
<feature type="transmembrane region" description="Helical" evidence="1">
    <location>
        <begin position="121"/>
        <end position="141"/>
    </location>
</feature>
<name>A0A0H2R1B4_9AGAM</name>
<feature type="transmembrane region" description="Helical" evidence="1">
    <location>
        <begin position="15"/>
        <end position="35"/>
    </location>
</feature>
<proteinExistence type="predicted"/>
<keyword evidence="1" id="KW-0472">Membrane</keyword>